<organism evidence="1 2">
    <name type="scientific">Phormidium nigroviride PCC 7112</name>
    <dbReference type="NCBI Taxonomy" id="179408"/>
    <lineage>
        <taxon>Bacteria</taxon>
        <taxon>Bacillati</taxon>
        <taxon>Cyanobacteriota</taxon>
        <taxon>Cyanophyceae</taxon>
        <taxon>Oscillatoriophycideae</taxon>
        <taxon>Oscillatoriales</taxon>
        <taxon>Oscillatoriaceae</taxon>
        <taxon>Phormidium</taxon>
    </lineage>
</organism>
<dbReference type="KEGG" id="oni:Osc7112_1760"/>
<evidence type="ECO:0000313" key="2">
    <source>
        <dbReference type="Proteomes" id="UP000010478"/>
    </source>
</evidence>
<sequence length="84" mass="9896">MLLLPQEFLRKYYSIQLIVNRGEIATTEWKSFMKIENTKKYKTSGKEYEIVNEIFEKIENAETATTDRSIPNNFWATDQSRAIA</sequence>
<dbReference type="EMBL" id="CP003614">
    <property type="protein sequence ID" value="AFZ06252.1"/>
    <property type="molecule type" value="Genomic_DNA"/>
</dbReference>
<dbReference type="HOGENOM" id="CLU_2524352_0_0_3"/>
<gene>
    <name evidence="1" type="ORF">Osc7112_1760</name>
</gene>
<dbReference type="AlphaFoldDB" id="K9VFJ5"/>
<evidence type="ECO:0000313" key="1">
    <source>
        <dbReference type="EMBL" id="AFZ06252.1"/>
    </source>
</evidence>
<dbReference type="Proteomes" id="UP000010478">
    <property type="component" value="Chromosome"/>
</dbReference>
<keyword evidence="2" id="KW-1185">Reference proteome</keyword>
<name>K9VFJ5_9CYAN</name>
<proteinExistence type="predicted"/>
<protein>
    <submittedName>
        <fullName evidence="1">Uncharacterized protein</fullName>
    </submittedName>
</protein>
<accession>K9VFJ5</accession>
<dbReference type="RefSeq" id="WP_015175570.1">
    <property type="nucleotide sequence ID" value="NC_019729.1"/>
</dbReference>
<reference evidence="1 2" key="1">
    <citation type="submission" date="2012-05" db="EMBL/GenBank/DDBJ databases">
        <title>Finished chromosome of genome of Oscillatoria sp. PCC 7112.</title>
        <authorList>
            <consortium name="US DOE Joint Genome Institute"/>
            <person name="Gugger M."/>
            <person name="Coursin T."/>
            <person name="Rippka R."/>
            <person name="Tandeau De Marsac N."/>
            <person name="Huntemann M."/>
            <person name="Wei C.-L."/>
            <person name="Han J."/>
            <person name="Detter J.C."/>
            <person name="Han C."/>
            <person name="Tapia R."/>
            <person name="Davenport K."/>
            <person name="Daligault H."/>
            <person name="Erkkila T."/>
            <person name="Gu W."/>
            <person name="Munk A.C.C."/>
            <person name="Teshima H."/>
            <person name="Xu Y."/>
            <person name="Chain P."/>
            <person name="Chen A."/>
            <person name="Krypides N."/>
            <person name="Mavromatis K."/>
            <person name="Markowitz V."/>
            <person name="Szeto E."/>
            <person name="Ivanova N."/>
            <person name="Mikhailova N."/>
            <person name="Ovchinnikova G."/>
            <person name="Pagani I."/>
            <person name="Pati A."/>
            <person name="Goodwin L."/>
            <person name="Peters L."/>
            <person name="Pitluck S."/>
            <person name="Woyke T."/>
            <person name="Kerfeld C."/>
        </authorList>
    </citation>
    <scope>NUCLEOTIDE SEQUENCE [LARGE SCALE GENOMIC DNA]</scope>
    <source>
        <strain evidence="1 2">PCC 7112</strain>
    </source>
</reference>